<evidence type="ECO:0000256" key="3">
    <source>
        <dbReference type="RuleBase" id="RU368051"/>
    </source>
</evidence>
<proteinExistence type="inferred from homology"/>
<dbReference type="GeneID" id="89290425"/>
<reference evidence="4 5" key="1">
    <citation type="submission" date="2023-09" db="EMBL/GenBank/DDBJ databases">
        <title>Pyrofollis japonicus gen. nov. sp. nov., a novel member of the family Pyrodictiaceae isolated from the Iheya North hydrothermal field.</title>
        <authorList>
            <person name="Miyazaki U."/>
            <person name="Sanari M."/>
            <person name="Tame A."/>
            <person name="Kitajima M."/>
            <person name="Okamoto A."/>
            <person name="Sawayama S."/>
            <person name="Miyazaki J."/>
            <person name="Takai K."/>
            <person name="Nakagawa S."/>
        </authorList>
    </citation>
    <scope>NUCLEOTIDE SEQUENCE [LARGE SCALE GENOMIC DNA]</scope>
    <source>
        <strain evidence="4 5">AV2</strain>
    </source>
</reference>
<dbReference type="InterPro" id="IPR024069">
    <property type="entry name" value="AF2212-like_dom_sf"/>
</dbReference>
<sequence>MSKVIRVRYENGVLKPLEPLELREGEELRVQLLPEEFPELIEKVSVEAKEDVDKVLREARMRWERWY</sequence>
<organism evidence="4 5">
    <name type="scientific">Pyrodictium abyssi</name>
    <dbReference type="NCBI Taxonomy" id="54256"/>
    <lineage>
        <taxon>Archaea</taxon>
        <taxon>Thermoproteota</taxon>
        <taxon>Thermoprotei</taxon>
        <taxon>Desulfurococcales</taxon>
        <taxon>Pyrodictiaceae</taxon>
        <taxon>Pyrodictium</taxon>
    </lineage>
</organism>
<evidence type="ECO:0000256" key="2">
    <source>
        <dbReference type="ARBA" id="ARBA00022649"/>
    </source>
</evidence>
<dbReference type="Proteomes" id="UP001341135">
    <property type="component" value="Chromosome"/>
</dbReference>
<dbReference type="EMBL" id="AP028907">
    <property type="protein sequence ID" value="BES82854.1"/>
    <property type="molecule type" value="Genomic_DNA"/>
</dbReference>
<accession>A0ABN6ZRP2</accession>
<keyword evidence="2 3" id="KW-1277">Toxin-antitoxin system</keyword>
<dbReference type="Gene3D" id="4.10.1150.10">
    <property type="entry name" value="AF2212/PG0164-like"/>
    <property type="match status" value="1"/>
</dbReference>
<dbReference type="Pfam" id="PF01954">
    <property type="entry name" value="AF2212-like"/>
    <property type="match status" value="1"/>
</dbReference>
<dbReference type="InterPro" id="IPR008203">
    <property type="entry name" value="AF2212-like"/>
</dbReference>
<keyword evidence="5" id="KW-1185">Reference proteome</keyword>
<evidence type="ECO:0000256" key="1">
    <source>
        <dbReference type="ARBA" id="ARBA00006615"/>
    </source>
</evidence>
<dbReference type="SUPFAM" id="SSF141694">
    <property type="entry name" value="AF2212/PG0164-like"/>
    <property type="match status" value="1"/>
</dbReference>
<dbReference type="RefSeq" id="WP_338250573.1">
    <property type="nucleotide sequence ID" value="NZ_AP028907.1"/>
</dbReference>
<comment type="similarity">
    <text evidence="1 3">Belongs to the UPF0165 family.</text>
</comment>
<comment type="function">
    <text evidence="3">Antitoxin component of a type II toxin-antitoxin (TA) system.</text>
</comment>
<name>A0ABN6ZRP2_9CREN</name>
<gene>
    <name evidence="4" type="ORF">PABY_24210</name>
</gene>
<evidence type="ECO:0000313" key="5">
    <source>
        <dbReference type="Proteomes" id="UP001341135"/>
    </source>
</evidence>
<protein>
    <recommendedName>
        <fullName evidence="3">Antitoxin</fullName>
    </recommendedName>
</protein>
<evidence type="ECO:0000313" key="4">
    <source>
        <dbReference type="EMBL" id="BES82854.1"/>
    </source>
</evidence>